<dbReference type="GO" id="GO:1990904">
    <property type="term" value="C:ribonucleoprotein complex"/>
    <property type="evidence" value="ECO:0007669"/>
    <property type="project" value="UniProtKB-KW"/>
</dbReference>
<keyword evidence="5" id="KW-0694">RNA-binding</keyword>
<protein>
    <recommendedName>
        <fullName evidence="4 5">Large ribosomal subunit protein uL4</fullName>
    </recommendedName>
</protein>
<keyword evidence="2 5" id="KW-0689">Ribosomal protein</keyword>
<name>A0A1J5FNZ8_9BACT</name>
<dbReference type="STRING" id="1805236.AUK13_00325"/>
<comment type="subunit">
    <text evidence="5">Part of the 50S ribosomal subunit.</text>
</comment>
<keyword evidence="5" id="KW-0699">rRNA-binding</keyword>
<dbReference type="Gene3D" id="3.40.1370.10">
    <property type="match status" value="1"/>
</dbReference>
<evidence type="ECO:0000313" key="7">
    <source>
        <dbReference type="EMBL" id="OIP56776.1"/>
    </source>
</evidence>
<comment type="function">
    <text evidence="5">One of the primary rRNA binding proteins, this protein initially binds near the 5'-end of the 23S rRNA. It is important during the early stages of 50S assembly. It makes multiple contacts with different domains of the 23S rRNA in the assembled 50S subunit and ribosome.</text>
</comment>
<evidence type="ECO:0000256" key="3">
    <source>
        <dbReference type="ARBA" id="ARBA00023274"/>
    </source>
</evidence>
<reference evidence="7 8" key="1">
    <citation type="journal article" date="2016" name="Environ. Microbiol.">
        <title>Genomic resolution of a cold subsurface aquifer community provides metabolic insights for novel microbes adapted to high CO concentrations.</title>
        <authorList>
            <person name="Probst A.J."/>
            <person name="Castelle C.J."/>
            <person name="Singh A."/>
            <person name="Brown C.T."/>
            <person name="Anantharaman K."/>
            <person name="Sharon I."/>
            <person name="Hug L.A."/>
            <person name="Burstein D."/>
            <person name="Emerson J.B."/>
            <person name="Thomas B.C."/>
            <person name="Banfield J.F."/>
        </authorList>
    </citation>
    <scope>NUCLEOTIDE SEQUENCE [LARGE SCALE GENOMIC DNA]</scope>
    <source>
        <strain evidence="7">CG2_30_39_24</strain>
    </source>
</reference>
<evidence type="ECO:0000256" key="2">
    <source>
        <dbReference type="ARBA" id="ARBA00022980"/>
    </source>
</evidence>
<dbReference type="PANTHER" id="PTHR10746:SF6">
    <property type="entry name" value="LARGE RIBOSOMAL SUBUNIT PROTEIN UL4M"/>
    <property type="match status" value="1"/>
</dbReference>
<comment type="caution">
    <text evidence="7">The sequence shown here is derived from an EMBL/GenBank/DDBJ whole genome shotgun (WGS) entry which is preliminary data.</text>
</comment>
<evidence type="ECO:0000313" key="8">
    <source>
        <dbReference type="Proteomes" id="UP000183922"/>
    </source>
</evidence>
<accession>A0A1J5FNZ8</accession>
<dbReference type="InterPro" id="IPR002136">
    <property type="entry name" value="Ribosomal_uL4"/>
</dbReference>
<dbReference type="GO" id="GO:0006412">
    <property type="term" value="P:translation"/>
    <property type="evidence" value="ECO:0007669"/>
    <property type="project" value="UniProtKB-UniRule"/>
</dbReference>
<comment type="function">
    <text evidence="5">Forms part of the polypeptide exit tunnel.</text>
</comment>
<evidence type="ECO:0000256" key="6">
    <source>
        <dbReference type="SAM" id="MobiDB-lite"/>
    </source>
</evidence>
<dbReference type="AlphaFoldDB" id="A0A1J5FNZ8"/>
<evidence type="ECO:0000256" key="5">
    <source>
        <dbReference type="HAMAP-Rule" id="MF_01328"/>
    </source>
</evidence>
<evidence type="ECO:0000256" key="1">
    <source>
        <dbReference type="ARBA" id="ARBA00010528"/>
    </source>
</evidence>
<organism evidence="7 8">
    <name type="scientific">Candidatus Kuenenbacteria bacterium CG2_30_39_24</name>
    <dbReference type="NCBI Taxonomy" id="1805236"/>
    <lineage>
        <taxon>Bacteria</taxon>
        <taxon>Candidatus Kueneniibacteriota</taxon>
    </lineage>
</organism>
<dbReference type="InterPro" id="IPR023574">
    <property type="entry name" value="Ribosomal_uL4_dom_sf"/>
</dbReference>
<dbReference type="SUPFAM" id="SSF52166">
    <property type="entry name" value="Ribosomal protein L4"/>
    <property type="match status" value="1"/>
</dbReference>
<dbReference type="HAMAP" id="MF_01328_B">
    <property type="entry name" value="Ribosomal_uL4_B"/>
    <property type="match status" value="1"/>
</dbReference>
<dbReference type="GO" id="GO:0019843">
    <property type="term" value="F:rRNA binding"/>
    <property type="evidence" value="ECO:0007669"/>
    <property type="project" value="UniProtKB-UniRule"/>
</dbReference>
<dbReference type="NCBIfam" id="TIGR03953">
    <property type="entry name" value="rplD_bact"/>
    <property type="match status" value="1"/>
</dbReference>
<comment type="similarity">
    <text evidence="1 5">Belongs to the universal ribosomal protein uL4 family.</text>
</comment>
<feature type="compositionally biased region" description="Basic and acidic residues" evidence="6">
    <location>
        <begin position="49"/>
        <end position="59"/>
    </location>
</feature>
<dbReference type="InterPro" id="IPR013005">
    <property type="entry name" value="Ribosomal_uL4-like"/>
</dbReference>
<dbReference type="PANTHER" id="PTHR10746">
    <property type="entry name" value="50S RIBOSOMAL PROTEIN L4"/>
    <property type="match status" value="1"/>
</dbReference>
<dbReference type="EMBL" id="MNYR01000006">
    <property type="protein sequence ID" value="OIP56776.1"/>
    <property type="molecule type" value="Genomic_DNA"/>
</dbReference>
<evidence type="ECO:0000256" key="4">
    <source>
        <dbReference type="ARBA" id="ARBA00035244"/>
    </source>
</evidence>
<dbReference type="Proteomes" id="UP000183922">
    <property type="component" value="Unassembled WGS sequence"/>
</dbReference>
<dbReference type="GO" id="GO:0005840">
    <property type="term" value="C:ribosome"/>
    <property type="evidence" value="ECO:0007669"/>
    <property type="project" value="UniProtKB-KW"/>
</dbReference>
<feature type="region of interest" description="Disordered" evidence="6">
    <location>
        <begin position="49"/>
        <end position="86"/>
    </location>
</feature>
<feature type="compositionally biased region" description="Basic residues" evidence="6">
    <location>
        <begin position="60"/>
        <end position="77"/>
    </location>
</feature>
<proteinExistence type="inferred from homology"/>
<gene>
    <name evidence="5" type="primary">rplD</name>
    <name evidence="7" type="ORF">AUK13_00325</name>
</gene>
<dbReference type="Pfam" id="PF00573">
    <property type="entry name" value="Ribosomal_L4"/>
    <property type="match status" value="1"/>
</dbReference>
<sequence>MMKYQIYQASGEKDKQVDLNPAIFNVEANQGLIHQAVVAQMSAKRKVLADTKDKGEVRGGGRKPWRQKGTGRARHGSSRSPIWIGGGVTFGPTKDRNFKKKINKKMKRKALFMCLTDRAKSKDMVIVDKLDFKENKTKEFVAVVKNLKDVLKLKKLSKRKVAEDEKKKEEKNAGEDKKQKKFDLKKYQTSILVVTGQDTARISRLAGNIPGIKVLGANSLNVVDILAHKNILITEDSLKVITAVYLKQDSQLP</sequence>
<keyword evidence="3 5" id="KW-0687">Ribonucleoprotein</keyword>
<dbReference type="GO" id="GO:0003735">
    <property type="term" value="F:structural constituent of ribosome"/>
    <property type="evidence" value="ECO:0007669"/>
    <property type="project" value="InterPro"/>
</dbReference>